<feature type="compositionally biased region" description="Polar residues" evidence="1">
    <location>
        <begin position="34"/>
        <end position="48"/>
    </location>
</feature>
<protein>
    <submittedName>
        <fullName evidence="4 5">Uncharacterized protein LOC112051179</fullName>
    </submittedName>
</protein>
<dbReference type="RefSeq" id="XP_023945508.1">
    <property type="nucleotide sequence ID" value="XM_024089740.1"/>
</dbReference>
<dbReference type="KEGG" id="bany:112051179"/>
<feature type="chain" id="PRO_5044639075" evidence="2">
    <location>
        <begin position="17"/>
        <end position="191"/>
    </location>
</feature>
<organism evidence="3 4">
    <name type="scientific">Bicyclus anynana</name>
    <name type="common">Squinting bush brown butterfly</name>
    <dbReference type="NCBI Taxonomy" id="110368"/>
    <lineage>
        <taxon>Eukaryota</taxon>
        <taxon>Metazoa</taxon>
        <taxon>Ecdysozoa</taxon>
        <taxon>Arthropoda</taxon>
        <taxon>Hexapoda</taxon>
        <taxon>Insecta</taxon>
        <taxon>Pterygota</taxon>
        <taxon>Neoptera</taxon>
        <taxon>Endopterygota</taxon>
        <taxon>Lepidoptera</taxon>
        <taxon>Glossata</taxon>
        <taxon>Ditrysia</taxon>
        <taxon>Papilionoidea</taxon>
        <taxon>Nymphalidae</taxon>
        <taxon>Satyrinae</taxon>
        <taxon>Satyrini</taxon>
        <taxon>Mycalesina</taxon>
        <taxon>Bicyclus</taxon>
    </lineage>
</organism>
<evidence type="ECO:0000256" key="2">
    <source>
        <dbReference type="SAM" id="SignalP"/>
    </source>
</evidence>
<feature type="signal peptide" evidence="2">
    <location>
        <begin position="1"/>
        <end position="16"/>
    </location>
</feature>
<sequence>MIRTLFVLISVVKVFTLPVDDPIRIDLPVYDPPQSDTTGTLAQSTPQENSEHESNERPVTIVLGSKVNSNSLIGSVNYGSGLFSPTVTKLDGALLETEGIASKALSVKENVQNAVAGIFQPQPIVDTIKEEEKYGNSGDKFRDTGRAIVNGAEGISNFVNSILEVPSRIFRSITRAASEKLNNLGSKLVGL</sequence>
<keyword evidence="3" id="KW-1185">Reference proteome</keyword>
<dbReference type="GeneID" id="112051179"/>
<reference evidence="4" key="1">
    <citation type="submission" date="2025-04" db="UniProtKB">
        <authorList>
            <consortium name="RefSeq"/>
        </authorList>
    </citation>
    <scope>IDENTIFICATION</scope>
</reference>
<keyword evidence="2" id="KW-0732">Signal</keyword>
<dbReference type="RefSeq" id="XP_052746738.1">
    <property type="nucleotide sequence ID" value="XM_052890778.1"/>
</dbReference>
<accession>A0A6J1NKQ3</accession>
<feature type="region of interest" description="Disordered" evidence="1">
    <location>
        <begin position="30"/>
        <end position="56"/>
    </location>
</feature>
<proteinExistence type="predicted"/>
<evidence type="ECO:0000313" key="3">
    <source>
        <dbReference type="Proteomes" id="UP001652582"/>
    </source>
</evidence>
<name>A0A6J1NKQ3_BICAN</name>
<evidence type="ECO:0000313" key="4">
    <source>
        <dbReference type="RefSeq" id="XP_023945508.1"/>
    </source>
</evidence>
<evidence type="ECO:0000256" key="1">
    <source>
        <dbReference type="SAM" id="MobiDB-lite"/>
    </source>
</evidence>
<dbReference type="Proteomes" id="UP001652582">
    <property type="component" value="Chromosome Z"/>
</dbReference>
<gene>
    <name evidence="4 5" type="primary">LOC112051179</name>
</gene>
<evidence type="ECO:0000313" key="5">
    <source>
        <dbReference type="RefSeq" id="XP_052746738.1"/>
    </source>
</evidence>
<dbReference type="OrthoDB" id="6616542at2759"/>
<dbReference type="AlphaFoldDB" id="A0A6J1NKQ3"/>